<dbReference type="EnsemblMetazoa" id="ASIC018953-RA">
    <property type="protein sequence ID" value="ASIC018953-PA"/>
    <property type="gene ID" value="ASIC018953"/>
</dbReference>
<feature type="region of interest" description="Disordered" evidence="1">
    <location>
        <begin position="1"/>
        <end position="47"/>
    </location>
</feature>
<organism evidence="3">
    <name type="scientific">Anopheles sinensis</name>
    <name type="common">Mosquito</name>
    <dbReference type="NCBI Taxonomy" id="74873"/>
    <lineage>
        <taxon>Eukaryota</taxon>
        <taxon>Metazoa</taxon>
        <taxon>Ecdysozoa</taxon>
        <taxon>Arthropoda</taxon>
        <taxon>Hexapoda</taxon>
        <taxon>Insecta</taxon>
        <taxon>Pterygota</taxon>
        <taxon>Neoptera</taxon>
        <taxon>Endopterygota</taxon>
        <taxon>Diptera</taxon>
        <taxon>Nematocera</taxon>
        <taxon>Culicoidea</taxon>
        <taxon>Culicidae</taxon>
        <taxon>Anophelinae</taxon>
        <taxon>Anopheles</taxon>
    </lineage>
</organism>
<evidence type="ECO:0000313" key="5">
    <source>
        <dbReference type="Proteomes" id="UP000030765"/>
    </source>
</evidence>
<dbReference type="VEuPathDB" id="VectorBase:ASIC018953"/>
<gene>
    <name evidence="3" type="ORF">ZHAS_00018953</name>
</gene>
<evidence type="ECO:0000256" key="1">
    <source>
        <dbReference type="SAM" id="MobiDB-lite"/>
    </source>
</evidence>
<keyword evidence="5" id="KW-1185">Reference proteome</keyword>
<accession>A0A084WK85</accession>
<protein>
    <submittedName>
        <fullName evidence="3 4">Uncharacterized protein</fullName>
    </submittedName>
</protein>
<feature type="transmembrane region" description="Helical" evidence="2">
    <location>
        <begin position="80"/>
        <end position="100"/>
    </location>
</feature>
<dbReference type="Proteomes" id="UP000030765">
    <property type="component" value="Unassembled WGS sequence"/>
</dbReference>
<evidence type="ECO:0000256" key="2">
    <source>
        <dbReference type="SAM" id="Phobius"/>
    </source>
</evidence>
<dbReference type="EMBL" id="ATLV01024098">
    <property type="status" value="NOT_ANNOTATED_CDS"/>
    <property type="molecule type" value="Genomic_DNA"/>
</dbReference>
<dbReference type="EMBL" id="KE525349">
    <property type="protein sequence ID" value="KFB50629.1"/>
    <property type="molecule type" value="Genomic_DNA"/>
</dbReference>
<proteinExistence type="predicted"/>
<keyword evidence="2" id="KW-0812">Transmembrane</keyword>
<keyword evidence="2" id="KW-0472">Membrane</keyword>
<name>A0A084WK85_ANOSI</name>
<evidence type="ECO:0000313" key="3">
    <source>
        <dbReference type="EMBL" id="KFB50629.1"/>
    </source>
</evidence>
<reference evidence="4" key="2">
    <citation type="submission" date="2020-05" db="UniProtKB">
        <authorList>
            <consortium name="EnsemblMetazoa"/>
        </authorList>
    </citation>
    <scope>IDENTIFICATION</scope>
</reference>
<reference evidence="3 5" key="1">
    <citation type="journal article" date="2014" name="BMC Genomics">
        <title>Genome sequence of Anopheles sinensis provides insight into genetics basis of mosquito competence for malaria parasites.</title>
        <authorList>
            <person name="Zhou D."/>
            <person name="Zhang D."/>
            <person name="Ding G."/>
            <person name="Shi L."/>
            <person name="Hou Q."/>
            <person name="Ye Y."/>
            <person name="Xu Y."/>
            <person name="Zhou H."/>
            <person name="Xiong C."/>
            <person name="Li S."/>
            <person name="Yu J."/>
            <person name="Hong S."/>
            <person name="Yu X."/>
            <person name="Zou P."/>
            <person name="Chen C."/>
            <person name="Chang X."/>
            <person name="Wang W."/>
            <person name="Lv Y."/>
            <person name="Sun Y."/>
            <person name="Ma L."/>
            <person name="Shen B."/>
            <person name="Zhu C."/>
        </authorList>
    </citation>
    <scope>NUCLEOTIDE SEQUENCE [LARGE SCALE GENOMIC DNA]</scope>
</reference>
<feature type="compositionally biased region" description="Low complexity" evidence="1">
    <location>
        <begin position="10"/>
        <end position="26"/>
    </location>
</feature>
<dbReference type="AlphaFoldDB" id="A0A084WK85"/>
<evidence type="ECO:0000313" key="4">
    <source>
        <dbReference type="EnsemblMetazoa" id="ASIC018953-PA"/>
    </source>
</evidence>
<keyword evidence="2" id="KW-1133">Transmembrane helix</keyword>
<sequence length="130" mass="14177">MGVKTQGNLKDSSSKFSFGKDGQSFSNWQRSGRKGAAERAGTCGQLSDGVPEVVERVPGSPWQRARQITPKHINNNRYLWLYYLSFYFPIALFARLLSVLRAREGVRFSLVKGGAGGGGLENGSSFTVSA</sequence>